<keyword evidence="3" id="KW-1185">Reference proteome</keyword>
<organism evidence="2 3">
    <name type="scientific">Trichonephila inaurata madagascariensis</name>
    <dbReference type="NCBI Taxonomy" id="2747483"/>
    <lineage>
        <taxon>Eukaryota</taxon>
        <taxon>Metazoa</taxon>
        <taxon>Ecdysozoa</taxon>
        <taxon>Arthropoda</taxon>
        <taxon>Chelicerata</taxon>
        <taxon>Arachnida</taxon>
        <taxon>Araneae</taxon>
        <taxon>Araneomorphae</taxon>
        <taxon>Entelegynae</taxon>
        <taxon>Araneoidea</taxon>
        <taxon>Nephilidae</taxon>
        <taxon>Trichonephila</taxon>
        <taxon>Trichonephila inaurata</taxon>
    </lineage>
</organism>
<feature type="region of interest" description="Disordered" evidence="1">
    <location>
        <begin position="85"/>
        <end position="118"/>
    </location>
</feature>
<feature type="compositionally biased region" description="Basic and acidic residues" evidence="1">
    <location>
        <begin position="104"/>
        <end position="118"/>
    </location>
</feature>
<comment type="caution">
    <text evidence="2">The sequence shown here is derived from an EMBL/GenBank/DDBJ whole genome shotgun (WGS) entry which is preliminary data.</text>
</comment>
<evidence type="ECO:0000313" key="2">
    <source>
        <dbReference type="EMBL" id="GFS29301.1"/>
    </source>
</evidence>
<gene>
    <name evidence="2" type="ORF">TNIN_484091</name>
</gene>
<name>A0A8X6M7I2_9ARAC</name>
<evidence type="ECO:0000313" key="3">
    <source>
        <dbReference type="Proteomes" id="UP000886998"/>
    </source>
</evidence>
<dbReference type="Proteomes" id="UP000886998">
    <property type="component" value="Unassembled WGS sequence"/>
</dbReference>
<accession>A0A8X6M7I2</accession>
<sequence length="118" mass="13591">MLLFRACEMIRGCFPFLFPKNVFNLTTDVRKCWTASAQQLRPSDPHWAPNFAGENTSRKVSFYPPPNRQMVAFQHFARLYVSRPNASGGVEDVRGHSETLNPFSERKGCEPRRSVRRS</sequence>
<protein>
    <submittedName>
        <fullName evidence="2">Uncharacterized protein</fullName>
    </submittedName>
</protein>
<dbReference type="EMBL" id="BMAV01023999">
    <property type="protein sequence ID" value="GFS29301.1"/>
    <property type="molecule type" value="Genomic_DNA"/>
</dbReference>
<dbReference type="AlphaFoldDB" id="A0A8X6M7I2"/>
<proteinExistence type="predicted"/>
<evidence type="ECO:0000256" key="1">
    <source>
        <dbReference type="SAM" id="MobiDB-lite"/>
    </source>
</evidence>
<reference evidence="2" key="1">
    <citation type="submission" date="2020-08" db="EMBL/GenBank/DDBJ databases">
        <title>Multicomponent nature underlies the extraordinary mechanical properties of spider dragline silk.</title>
        <authorList>
            <person name="Kono N."/>
            <person name="Nakamura H."/>
            <person name="Mori M."/>
            <person name="Yoshida Y."/>
            <person name="Ohtoshi R."/>
            <person name="Malay A.D."/>
            <person name="Moran D.A.P."/>
            <person name="Tomita M."/>
            <person name="Numata K."/>
            <person name="Arakawa K."/>
        </authorList>
    </citation>
    <scope>NUCLEOTIDE SEQUENCE</scope>
</reference>